<dbReference type="STRING" id="1121922.GCA_000428905_03834"/>
<dbReference type="Pfam" id="PF07589">
    <property type="entry name" value="PEP-CTERM"/>
    <property type="match status" value="1"/>
</dbReference>
<organism evidence="3 4">
    <name type="scientific">Brumicola pallidula DSM 14239 = ACAM 615</name>
    <dbReference type="NCBI Taxonomy" id="1121922"/>
    <lineage>
        <taxon>Bacteria</taxon>
        <taxon>Pseudomonadati</taxon>
        <taxon>Pseudomonadota</taxon>
        <taxon>Gammaproteobacteria</taxon>
        <taxon>Alteromonadales</taxon>
        <taxon>Alteromonadaceae</taxon>
        <taxon>Brumicola</taxon>
    </lineage>
</organism>
<comment type="caution">
    <text evidence="3">The sequence shown here is derived from an EMBL/GenBank/DDBJ whole genome shotgun (WGS) entry which is preliminary data.</text>
</comment>
<evidence type="ECO:0000259" key="2">
    <source>
        <dbReference type="Pfam" id="PF07589"/>
    </source>
</evidence>
<dbReference type="NCBIfam" id="TIGR02595">
    <property type="entry name" value="PEP_CTERM"/>
    <property type="match status" value="1"/>
</dbReference>
<keyword evidence="1" id="KW-0732">Signal</keyword>
<feature type="domain" description="Ice-binding protein C-terminal" evidence="2">
    <location>
        <begin position="202"/>
        <end position="224"/>
    </location>
</feature>
<dbReference type="NCBIfam" id="NF038125">
    <property type="entry name" value="PEP_CTERM_THxN"/>
    <property type="match status" value="1"/>
</dbReference>
<dbReference type="InterPro" id="IPR047995">
    <property type="entry name" value="Choice_anch_K"/>
</dbReference>
<evidence type="ECO:0000256" key="1">
    <source>
        <dbReference type="SAM" id="SignalP"/>
    </source>
</evidence>
<dbReference type="InterPro" id="IPR013424">
    <property type="entry name" value="Ice-binding_C"/>
</dbReference>
<dbReference type="AlphaFoldDB" id="K6ZCK6"/>
<gene>
    <name evidence="3" type="ORF">GPAL_1214</name>
</gene>
<dbReference type="Proteomes" id="UP000006251">
    <property type="component" value="Unassembled WGS sequence"/>
</dbReference>
<name>K6ZCK6_9ALTE</name>
<keyword evidence="4" id="KW-1185">Reference proteome</keyword>
<dbReference type="NCBIfam" id="NF038131">
    <property type="entry name" value="choice_anch_K"/>
    <property type="match status" value="1"/>
</dbReference>
<feature type="signal peptide" evidence="1">
    <location>
        <begin position="1"/>
        <end position="24"/>
    </location>
</feature>
<evidence type="ECO:0000313" key="4">
    <source>
        <dbReference type="Proteomes" id="UP000006251"/>
    </source>
</evidence>
<dbReference type="RefSeq" id="WP_006010003.1">
    <property type="nucleotide sequence ID" value="NZ_AUAV01000029.1"/>
</dbReference>
<proteinExistence type="predicted"/>
<accession>K6ZCK6</accession>
<feature type="chain" id="PRO_5003900813" description="Ice-binding protein C-terminal domain-containing protein" evidence="1">
    <location>
        <begin position="25"/>
        <end position="228"/>
    </location>
</feature>
<dbReference type="EMBL" id="BAEQ01000020">
    <property type="protein sequence ID" value="GAC28087.1"/>
    <property type="molecule type" value="Genomic_DNA"/>
</dbReference>
<protein>
    <recommendedName>
        <fullName evidence="2">Ice-binding protein C-terminal domain-containing protein</fullName>
    </recommendedName>
</protein>
<sequence length="228" mass="23445">MKKQLIQAVFAVIAYCGISLSAYAAPIDGTSSCVFQNAQGPTTMVNSGVGSDTFTWGTGGNGTEPSSLVCEGQSIAGTIGSFFDIGEITYFNGTIVSGTGADSVDLSITIDFTNPFGANEMFTYLLSLINTPNTGSAQAQADIVQFPIVLPTETFNIAGILYTLALEVGNVTTGGFSTQNTFSVLEGQSATANLRGKITIADVPAPGTLALLGLSLAGLSLARRSTKK</sequence>
<evidence type="ECO:0000313" key="3">
    <source>
        <dbReference type="EMBL" id="GAC28087.1"/>
    </source>
</evidence>
<dbReference type="OrthoDB" id="6366112at2"/>
<reference evidence="4" key="1">
    <citation type="journal article" date="2014" name="Environ. Microbiol.">
        <title>Comparative genomics of the marine bacterial genus Glaciecola reveals the high degree of genomic diversity and genomic characteristic for cold adaptation.</title>
        <authorList>
            <person name="Qin Q.L."/>
            <person name="Xie B.B."/>
            <person name="Yu Y."/>
            <person name="Shu Y.L."/>
            <person name="Rong J.C."/>
            <person name="Zhang Y.J."/>
            <person name="Zhao D.L."/>
            <person name="Chen X.L."/>
            <person name="Zhang X.Y."/>
            <person name="Chen B."/>
            <person name="Zhou B.C."/>
            <person name="Zhang Y.Z."/>
        </authorList>
    </citation>
    <scope>NUCLEOTIDE SEQUENCE [LARGE SCALE GENOMIC DNA]</scope>
    <source>
        <strain evidence="4">ACAM 615</strain>
    </source>
</reference>